<reference evidence="4" key="1">
    <citation type="submission" date="2019-12" db="EMBL/GenBank/DDBJ databases">
        <authorList>
            <person name="zhang j."/>
            <person name="sun C.M."/>
        </authorList>
    </citation>
    <scope>NUCLEOTIDE SEQUENCE</scope>
    <source>
        <strain evidence="4">NS-1</strain>
    </source>
</reference>
<evidence type="ECO:0000313" key="4">
    <source>
        <dbReference type="EMBL" id="QTL96848.1"/>
    </source>
</evidence>
<evidence type="ECO:0000256" key="1">
    <source>
        <dbReference type="ARBA" id="ARBA00009023"/>
    </source>
</evidence>
<dbReference type="GO" id="GO:0030288">
    <property type="term" value="C:outer membrane-bounded periplasmic space"/>
    <property type="evidence" value="ECO:0007669"/>
    <property type="project" value="InterPro"/>
</dbReference>
<keyword evidence="2" id="KW-0813">Transport</keyword>
<name>A0A8A7KBC7_9FIRM</name>
<comment type="similarity">
    <text evidence="1">Belongs to the bacterial solute-binding protein 7 family.</text>
</comment>
<organism evidence="4 5">
    <name type="scientific">Iocasia fonsfrigidae</name>
    <dbReference type="NCBI Taxonomy" id="2682810"/>
    <lineage>
        <taxon>Bacteria</taxon>
        <taxon>Bacillati</taxon>
        <taxon>Bacillota</taxon>
        <taxon>Clostridia</taxon>
        <taxon>Halanaerobiales</taxon>
        <taxon>Halanaerobiaceae</taxon>
        <taxon>Iocasia</taxon>
    </lineage>
</organism>
<dbReference type="CDD" id="cd13603">
    <property type="entry name" value="PBP2_TRAP_Siap_TeaA_like"/>
    <property type="match status" value="1"/>
</dbReference>
<dbReference type="Gene3D" id="3.40.190.170">
    <property type="entry name" value="Bacterial extracellular solute-binding protein, family 7"/>
    <property type="match status" value="1"/>
</dbReference>
<dbReference type="InterPro" id="IPR004682">
    <property type="entry name" value="TRAP_DctP"/>
</dbReference>
<accession>A0A8A7KBC7</accession>
<dbReference type="PIRSF" id="PIRSF006470">
    <property type="entry name" value="DctB"/>
    <property type="match status" value="1"/>
</dbReference>
<dbReference type="EMBL" id="CP046640">
    <property type="protein sequence ID" value="QTL96848.1"/>
    <property type="molecule type" value="Genomic_DNA"/>
</dbReference>
<dbReference type="GO" id="GO:0055085">
    <property type="term" value="P:transmembrane transport"/>
    <property type="evidence" value="ECO:0007669"/>
    <property type="project" value="InterPro"/>
</dbReference>
<evidence type="ECO:0000256" key="2">
    <source>
        <dbReference type="ARBA" id="ARBA00022448"/>
    </source>
</evidence>
<dbReference type="InterPro" id="IPR038404">
    <property type="entry name" value="TRAP_DctP_sf"/>
</dbReference>
<dbReference type="RefSeq" id="WP_230868530.1">
    <property type="nucleotide sequence ID" value="NZ_CP046640.1"/>
</dbReference>
<sequence>MKRFFVIALLMVMVFGMVSISAAKDYQMIVALSEPLDSEQGEGAKEFKRLIEERTDGQIEVKLFPNEQLGKEVDAITAMQMGTVDMGIFGTTIFKQAAPKYNIWSAYYIFNSPEELMYVLNGSIGEEMNQAMIKNKDIRIIGYGLRGPRNLTTNYPVRKPSDVKGLDIRVPLQPIYVESWKALGAQPQTIAYSELYTAIKQGVVDAQENPLANIEASALYEVNDYVNVTEHQRAFYTYAVSQKFFNKLTPKLQGIITKTGKDVTEFHTKLQQSNEAKLRKQLEEKGMEFIEVDQAAFKEALSHIPDRFANKWVPGLYQRIQEKVEEFHAQQN</sequence>
<dbReference type="SUPFAM" id="SSF53850">
    <property type="entry name" value="Periplasmic binding protein-like II"/>
    <property type="match status" value="1"/>
</dbReference>
<protein>
    <submittedName>
        <fullName evidence="4">DctP family TRAP transporter solute-binding subunit</fullName>
    </submittedName>
</protein>
<dbReference type="NCBIfam" id="NF037995">
    <property type="entry name" value="TRAP_S1"/>
    <property type="match status" value="1"/>
</dbReference>
<dbReference type="NCBIfam" id="TIGR00787">
    <property type="entry name" value="dctP"/>
    <property type="match status" value="1"/>
</dbReference>
<dbReference type="KEGG" id="ifn:GM661_02090"/>
<dbReference type="Proteomes" id="UP000665020">
    <property type="component" value="Chromosome"/>
</dbReference>
<proteinExistence type="inferred from homology"/>
<dbReference type="AlphaFoldDB" id="A0A8A7KBC7"/>
<gene>
    <name evidence="4" type="ORF">GM661_02090</name>
</gene>
<keyword evidence="3" id="KW-0732">Signal</keyword>
<dbReference type="PANTHER" id="PTHR33376:SF7">
    <property type="entry name" value="C4-DICARBOXYLATE-BINDING PROTEIN DCTB"/>
    <property type="match status" value="1"/>
</dbReference>
<dbReference type="InterPro" id="IPR018389">
    <property type="entry name" value="DctP_fam"/>
</dbReference>
<evidence type="ECO:0000313" key="5">
    <source>
        <dbReference type="Proteomes" id="UP000665020"/>
    </source>
</evidence>
<dbReference type="Pfam" id="PF03480">
    <property type="entry name" value="DctP"/>
    <property type="match status" value="1"/>
</dbReference>
<keyword evidence="5" id="KW-1185">Reference proteome</keyword>
<evidence type="ECO:0000256" key="3">
    <source>
        <dbReference type="ARBA" id="ARBA00022729"/>
    </source>
</evidence>
<dbReference type="PANTHER" id="PTHR33376">
    <property type="match status" value="1"/>
</dbReference>